<dbReference type="OrthoDB" id="279540at2"/>
<proteinExistence type="predicted"/>
<feature type="region of interest" description="Disordered" evidence="1">
    <location>
        <begin position="449"/>
        <end position="480"/>
    </location>
</feature>
<dbReference type="AlphaFoldDB" id="A0A517YXE6"/>
<keyword evidence="3" id="KW-1185">Reference proteome</keyword>
<accession>A0A517YXE6</accession>
<evidence type="ECO:0000256" key="1">
    <source>
        <dbReference type="SAM" id="MobiDB-lite"/>
    </source>
</evidence>
<dbReference type="RefSeq" id="WP_145079396.1">
    <property type="nucleotide sequence ID" value="NZ_CP036425.1"/>
</dbReference>
<reference evidence="2 3" key="1">
    <citation type="submission" date="2019-02" db="EMBL/GenBank/DDBJ databases">
        <title>Deep-cultivation of Planctomycetes and their phenomic and genomic characterization uncovers novel biology.</title>
        <authorList>
            <person name="Wiegand S."/>
            <person name="Jogler M."/>
            <person name="Boedeker C."/>
            <person name="Pinto D."/>
            <person name="Vollmers J."/>
            <person name="Rivas-Marin E."/>
            <person name="Kohn T."/>
            <person name="Peeters S.H."/>
            <person name="Heuer A."/>
            <person name="Rast P."/>
            <person name="Oberbeckmann S."/>
            <person name="Bunk B."/>
            <person name="Jeske O."/>
            <person name="Meyerdierks A."/>
            <person name="Storesund J.E."/>
            <person name="Kallscheuer N."/>
            <person name="Luecker S."/>
            <person name="Lage O.M."/>
            <person name="Pohl T."/>
            <person name="Merkel B.J."/>
            <person name="Hornburger P."/>
            <person name="Mueller R.-W."/>
            <person name="Bruemmer F."/>
            <person name="Labrenz M."/>
            <person name="Spormann A.M."/>
            <person name="Op den Camp H."/>
            <person name="Overmann J."/>
            <person name="Amann R."/>
            <person name="Jetten M.S.M."/>
            <person name="Mascher T."/>
            <person name="Medema M.H."/>
            <person name="Devos D.P."/>
            <person name="Kaster A.-K."/>
            <person name="Ovreas L."/>
            <person name="Rohde M."/>
            <person name="Galperin M.Y."/>
            <person name="Jogler C."/>
        </authorList>
    </citation>
    <scope>NUCLEOTIDE SEQUENCE [LARGE SCALE GENOMIC DNA]</scope>
    <source>
        <strain evidence="2 3">KS4</strain>
    </source>
</reference>
<gene>
    <name evidence="2" type="ORF">KS4_29730</name>
</gene>
<evidence type="ECO:0008006" key="4">
    <source>
        <dbReference type="Google" id="ProtNLM"/>
    </source>
</evidence>
<feature type="compositionally biased region" description="Acidic residues" evidence="1">
    <location>
        <begin position="470"/>
        <end position="480"/>
    </location>
</feature>
<evidence type="ECO:0000313" key="2">
    <source>
        <dbReference type="EMBL" id="QDU34896.1"/>
    </source>
</evidence>
<sequence>MSQLYLPSVSVAIPQQYKAFPTYALSESVAQYVEQAAQSIGCDDAYVAMPLISALAAAVGNTQRIQLKSDWREPCIIWTAVIGESGTHKTPAQRIALQYLQKMQRTANEEFEIQQETHEAELLDYEDRYKAWRKSKNSEQPTKPQAPQLRRFLCNDITIEALASRLQDNPRGILVTRDELAGFFESMNAYKQGSGDVAQYLEMFQGNPLQVDRKSGNTPVVYVPRASICITGGIQPDAMRRALGRKNIENGLAARFLMANPPRKAKSWTDTNVDPILQQRIDRIFEGLLSLQFAADDEPINWPLDAETQQIWINFYNDHNQQQANLAGDLAAAWSKLEAYAARLALLVHMIRLTDGDCSANPECIDSLSMIQAIELIGWFCEETKRVYGMLREDESSREYRQIIELVQKKGGRITPRDLMRSGPCYKSVDEAKQKLDALVLAGIGEWASSPTTQQGGRPTQQFVLKGDTDTDETGEVQRE</sequence>
<feature type="compositionally biased region" description="Low complexity" evidence="1">
    <location>
        <begin position="451"/>
        <end position="462"/>
    </location>
</feature>
<dbReference type="InterPro" id="IPR025048">
    <property type="entry name" value="DUF3987"/>
</dbReference>
<protein>
    <recommendedName>
        <fullName evidence="4">DUF3987 domain-containing protein</fullName>
    </recommendedName>
</protein>
<dbReference type="Pfam" id="PF13148">
    <property type="entry name" value="DUF3987"/>
    <property type="match status" value="1"/>
</dbReference>
<evidence type="ECO:0000313" key="3">
    <source>
        <dbReference type="Proteomes" id="UP000317369"/>
    </source>
</evidence>
<name>A0A517YXE6_9BACT</name>
<dbReference type="KEGG" id="pcor:KS4_29730"/>
<dbReference type="Proteomes" id="UP000317369">
    <property type="component" value="Chromosome"/>
</dbReference>
<organism evidence="2 3">
    <name type="scientific">Poriferisphaera corsica</name>
    <dbReference type="NCBI Taxonomy" id="2528020"/>
    <lineage>
        <taxon>Bacteria</taxon>
        <taxon>Pseudomonadati</taxon>
        <taxon>Planctomycetota</taxon>
        <taxon>Phycisphaerae</taxon>
        <taxon>Phycisphaerales</taxon>
        <taxon>Phycisphaeraceae</taxon>
        <taxon>Poriferisphaera</taxon>
    </lineage>
</organism>
<dbReference type="EMBL" id="CP036425">
    <property type="protein sequence ID" value="QDU34896.1"/>
    <property type="molecule type" value="Genomic_DNA"/>
</dbReference>